<evidence type="ECO:0000256" key="1">
    <source>
        <dbReference type="ARBA" id="ARBA00004141"/>
    </source>
</evidence>
<dbReference type="RefSeq" id="WP_072745115.1">
    <property type="nucleotide sequence ID" value="NZ_FQXR01000016.1"/>
</dbReference>
<sequence length="351" mass="39960">MKRLFRNCVYQGKNLFRDFGFLFWSLIYPLIMAVFFYTAFNGMLDRELEIINVGIESGNPILYVLEEIDFINIHEITDDEIVEKLDNGEIDGYIDEDLNLAVKESGINQTIIKEIIGQIKQMKKLNRPIEKYDFSIDYILDRNQKANPVIIIFYSLIAMVSTYGIFSGIEIVKLIQANMSNIGARINVTPLKKHEFLLAGIVVALILNLFANGILLIFIKYALRLNLFTETKYSTILILMGNLFGIDLGIFIGVSNKKNESVKNAMAVAITLFLSFLSGMMGPNIKIMIDKHAPILSRINPISIITNNLYRINLLGSTKSAREGILLLSFYCIALIFTSYIFLRRKNYDSI</sequence>
<dbReference type="PANTHER" id="PTHR43027:SF1">
    <property type="entry name" value="DOXORUBICIN RESISTANCE ABC TRANSPORTER PERMEASE PROTEIN DRRC-RELATED"/>
    <property type="match status" value="1"/>
</dbReference>
<feature type="transmembrane region" description="Helical" evidence="5">
    <location>
        <begin position="324"/>
        <end position="343"/>
    </location>
</feature>
<dbReference type="Proteomes" id="UP000184389">
    <property type="component" value="Unassembled WGS sequence"/>
</dbReference>
<organism evidence="7 8">
    <name type="scientific">Sporanaerobacter acetigenes DSM 13106</name>
    <dbReference type="NCBI Taxonomy" id="1123281"/>
    <lineage>
        <taxon>Bacteria</taxon>
        <taxon>Bacillati</taxon>
        <taxon>Bacillota</taxon>
        <taxon>Tissierellia</taxon>
        <taxon>Tissierellales</taxon>
        <taxon>Sporanaerobacteraceae</taxon>
        <taxon>Sporanaerobacter</taxon>
    </lineage>
</organism>
<name>A0A1M5YVB7_9FIRM</name>
<feature type="transmembrane region" description="Helical" evidence="5">
    <location>
        <begin position="151"/>
        <end position="175"/>
    </location>
</feature>
<dbReference type="GO" id="GO:0140359">
    <property type="term" value="F:ABC-type transporter activity"/>
    <property type="evidence" value="ECO:0007669"/>
    <property type="project" value="InterPro"/>
</dbReference>
<reference evidence="7 8" key="1">
    <citation type="submission" date="2016-11" db="EMBL/GenBank/DDBJ databases">
        <authorList>
            <person name="Jaros S."/>
            <person name="Januszkiewicz K."/>
            <person name="Wedrychowicz H."/>
        </authorList>
    </citation>
    <scope>NUCLEOTIDE SEQUENCE [LARGE SCALE GENOMIC DNA]</scope>
    <source>
        <strain evidence="7 8">DSM 13106</strain>
    </source>
</reference>
<dbReference type="STRING" id="1123281.SAMN02745180_02486"/>
<evidence type="ECO:0000256" key="2">
    <source>
        <dbReference type="ARBA" id="ARBA00022692"/>
    </source>
</evidence>
<keyword evidence="2 5" id="KW-0812">Transmembrane</keyword>
<keyword evidence="8" id="KW-1185">Reference proteome</keyword>
<evidence type="ECO:0000259" key="6">
    <source>
        <dbReference type="Pfam" id="PF12698"/>
    </source>
</evidence>
<evidence type="ECO:0000256" key="4">
    <source>
        <dbReference type="ARBA" id="ARBA00023136"/>
    </source>
</evidence>
<dbReference type="InterPro" id="IPR052902">
    <property type="entry name" value="ABC-2_transporter"/>
</dbReference>
<feature type="transmembrane region" description="Helical" evidence="5">
    <location>
        <begin position="266"/>
        <end position="285"/>
    </location>
</feature>
<evidence type="ECO:0000313" key="8">
    <source>
        <dbReference type="Proteomes" id="UP000184389"/>
    </source>
</evidence>
<dbReference type="InterPro" id="IPR013525">
    <property type="entry name" value="ABC2_TM"/>
</dbReference>
<comment type="subcellular location">
    <subcellularLocation>
        <location evidence="1">Membrane</location>
        <topology evidence="1">Multi-pass membrane protein</topology>
    </subcellularLocation>
</comment>
<keyword evidence="3 5" id="KW-1133">Transmembrane helix</keyword>
<dbReference type="EMBL" id="FQXR01000016">
    <property type="protein sequence ID" value="SHI16042.1"/>
    <property type="molecule type" value="Genomic_DNA"/>
</dbReference>
<feature type="domain" description="ABC-2 type transporter transmembrane" evidence="6">
    <location>
        <begin position="20"/>
        <end position="336"/>
    </location>
</feature>
<evidence type="ECO:0000256" key="3">
    <source>
        <dbReference type="ARBA" id="ARBA00022989"/>
    </source>
</evidence>
<dbReference type="Pfam" id="PF12698">
    <property type="entry name" value="ABC2_membrane_3"/>
    <property type="match status" value="1"/>
</dbReference>
<feature type="transmembrane region" description="Helical" evidence="5">
    <location>
        <begin position="21"/>
        <end position="40"/>
    </location>
</feature>
<dbReference type="PANTHER" id="PTHR43027">
    <property type="entry name" value="DOXORUBICIN RESISTANCE ABC TRANSPORTER PERMEASE PROTEIN DRRC-RELATED"/>
    <property type="match status" value="1"/>
</dbReference>
<proteinExistence type="predicted"/>
<evidence type="ECO:0000313" key="7">
    <source>
        <dbReference type="EMBL" id="SHI16042.1"/>
    </source>
</evidence>
<dbReference type="GO" id="GO:0016020">
    <property type="term" value="C:membrane"/>
    <property type="evidence" value="ECO:0007669"/>
    <property type="project" value="UniProtKB-SubCell"/>
</dbReference>
<gene>
    <name evidence="7" type="ORF">SAMN02745180_02486</name>
</gene>
<evidence type="ECO:0000256" key="5">
    <source>
        <dbReference type="SAM" id="Phobius"/>
    </source>
</evidence>
<protein>
    <submittedName>
        <fullName evidence="7">ABC-2 type transport system permease protein</fullName>
    </submittedName>
</protein>
<feature type="transmembrane region" description="Helical" evidence="5">
    <location>
        <begin position="233"/>
        <end position="254"/>
    </location>
</feature>
<dbReference type="AlphaFoldDB" id="A0A1M5YVB7"/>
<accession>A0A1M5YVB7</accession>
<keyword evidence="4 5" id="KW-0472">Membrane</keyword>
<feature type="transmembrane region" description="Helical" evidence="5">
    <location>
        <begin position="196"/>
        <end position="221"/>
    </location>
</feature>